<dbReference type="RefSeq" id="WP_390299746.1">
    <property type="nucleotide sequence ID" value="NZ_JBHULI010000022.1"/>
</dbReference>
<dbReference type="PANTHER" id="PTHR38471:SF2">
    <property type="entry name" value="FOUR HELIX BUNDLE PROTEIN"/>
    <property type="match status" value="1"/>
</dbReference>
<organism evidence="1 2">
    <name type="scientific">Gracilimonas halophila</name>
    <dbReference type="NCBI Taxonomy" id="1834464"/>
    <lineage>
        <taxon>Bacteria</taxon>
        <taxon>Pseudomonadati</taxon>
        <taxon>Balneolota</taxon>
        <taxon>Balneolia</taxon>
        <taxon>Balneolales</taxon>
        <taxon>Balneolaceae</taxon>
        <taxon>Gracilimonas</taxon>
    </lineage>
</organism>
<proteinExistence type="predicted"/>
<dbReference type="InterPro" id="IPR012657">
    <property type="entry name" value="23S_rRNA-intervening_sequence"/>
</dbReference>
<gene>
    <name evidence="1" type="ORF">ACFSVN_05480</name>
</gene>
<name>A0ABW5JGM3_9BACT</name>
<accession>A0ABW5JGM3</accession>
<dbReference type="PANTHER" id="PTHR38471">
    <property type="entry name" value="FOUR HELIX BUNDLE PROTEIN"/>
    <property type="match status" value="1"/>
</dbReference>
<evidence type="ECO:0000313" key="2">
    <source>
        <dbReference type="Proteomes" id="UP001597460"/>
    </source>
</evidence>
<dbReference type="NCBIfam" id="TIGR02436">
    <property type="entry name" value="four helix bundle protein"/>
    <property type="match status" value="1"/>
</dbReference>
<dbReference type="InterPro" id="IPR036583">
    <property type="entry name" value="23S_rRNA_IVS_sf"/>
</dbReference>
<sequence length="124" mass="14583">MYKLSELESWKSARELRQMVSTLVKDFPKDEKFRLKDQIIRSSRSVPANIAEGFGRYHYQENIQFCRMARGSLYETQEHLICALDEGYIQQNAFDELNNQILHCLKILNGYIAYLKKSKQGSKK</sequence>
<dbReference type="CDD" id="cd16377">
    <property type="entry name" value="23S_rRNA_IVP_like"/>
    <property type="match status" value="1"/>
</dbReference>
<keyword evidence="2" id="KW-1185">Reference proteome</keyword>
<comment type="caution">
    <text evidence="1">The sequence shown here is derived from an EMBL/GenBank/DDBJ whole genome shotgun (WGS) entry which is preliminary data.</text>
</comment>
<reference evidence="2" key="1">
    <citation type="journal article" date="2019" name="Int. J. Syst. Evol. Microbiol.">
        <title>The Global Catalogue of Microorganisms (GCM) 10K type strain sequencing project: providing services to taxonomists for standard genome sequencing and annotation.</title>
        <authorList>
            <consortium name="The Broad Institute Genomics Platform"/>
            <consortium name="The Broad Institute Genome Sequencing Center for Infectious Disease"/>
            <person name="Wu L."/>
            <person name="Ma J."/>
        </authorList>
    </citation>
    <scope>NUCLEOTIDE SEQUENCE [LARGE SCALE GENOMIC DNA]</scope>
    <source>
        <strain evidence="2">KCTC 52042</strain>
    </source>
</reference>
<dbReference type="Pfam" id="PF05635">
    <property type="entry name" value="23S_rRNA_IVP"/>
    <property type="match status" value="1"/>
</dbReference>
<dbReference type="Proteomes" id="UP001597460">
    <property type="component" value="Unassembled WGS sequence"/>
</dbReference>
<dbReference type="SUPFAM" id="SSF158446">
    <property type="entry name" value="IVS-encoded protein-like"/>
    <property type="match status" value="1"/>
</dbReference>
<evidence type="ECO:0000313" key="1">
    <source>
        <dbReference type="EMBL" id="MFD2531888.1"/>
    </source>
</evidence>
<dbReference type="Gene3D" id="1.20.1440.60">
    <property type="entry name" value="23S rRNA-intervening sequence"/>
    <property type="match status" value="1"/>
</dbReference>
<protein>
    <submittedName>
        <fullName evidence="1">Four helix bundle protein</fullName>
    </submittedName>
</protein>
<dbReference type="EMBL" id="JBHULI010000022">
    <property type="protein sequence ID" value="MFD2531888.1"/>
    <property type="molecule type" value="Genomic_DNA"/>
</dbReference>